<dbReference type="Pfam" id="PF01168">
    <property type="entry name" value="Ala_racemase_N"/>
    <property type="match status" value="1"/>
</dbReference>
<evidence type="ECO:0000313" key="3">
    <source>
        <dbReference type="Proteomes" id="UP000760472"/>
    </source>
</evidence>
<evidence type="ECO:0000259" key="1">
    <source>
        <dbReference type="Pfam" id="PF01168"/>
    </source>
</evidence>
<reference evidence="2 3" key="1">
    <citation type="submission" date="2021-02" db="EMBL/GenBank/DDBJ databases">
        <title>A novel species of genus Amphritea isolated from a fishpond in China.</title>
        <authorList>
            <person name="Lu H."/>
        </authorList>
    </citation>
    <scope>NUCLEOTIDE SEQUENCE [LARGE SCALE GENOMIC DNA]</scope>
    <source>
        <strain evidence="2 3">RP18W</strain>
    </source>
</reference>
<dbReference type="PANTHER" id="PTHR28004">
    <property type="entry name" value="ZGC:162816-RELATED"/>
    <property type="match status" value="1"/>
</dbReference>
<dbReference type="Proteomes" id="UP000760472">
    <property type="component" value="Unassembled WGS sequence"/>
</dbReference>
<dbReference type="RefSeq" id="WP_205212356.1">
    <property type="nucleotide sequence ID" value="NZ_JAFFZO010000052.1"/>
</dbReference>
<dbReference type="PROSITE" id="PS51318">
    <property type="entry name" value="TAT"/>
    <property type="match status" value="1"/>
</dbReference>
<evidence type="ECO:0000313" key="2">
    <source>
        <dbReference type="EMBL" id="MBN0987636.1"/>
    </source>
</evidence>
<accession>A0ABS2W7S0</accession>
<dbReference type="PANTHER" id="PTHR28004:SF2">
    <property type="entry name" value="D-SERINE DEHYDRATASE"/>
    <property type="match status" value="1"/>
</dbReference>
<feature type="domain" description="Alanine racemase N-terminal" evidence="1">
    <location>
        <begin position="53"/>
        <end position="287"/>
    </location>
</feature>
<dbReference type="InterPro" id="IPR006311">
    <property type="entry name" value="TAT_signal"/>
</dbReference>
<protein>
    <submittedName>
        <fullName evidence="2">Alanine racemase</fullName>
    </submittedName>
</protein>
<dbReference type="InterPro" id="IPR051466">
    <property type="entry name" value="D-amino_acid_metab_enzyme"/>
</dbReference>
<dbReference type="EMBL" id="JAFFZP010000012">
    <property type="protein sequence ID" value="MBN0987636.1"/>
    <property type="molecule type" value="Genomic_DNA"/>
</dbReference>
<proteinExistence type="predicted"/>
<sequence length="426" mass="46915">MINRRRFLIGSSAAAAGLIIAKPQTNAGGHSQYFAQLNTLLRQQGIDKPSLLIDLDRLDRNVDRVMDSVNTATQSNYRIVVKSVPAPGLVDYIASRSGSNSAMVFHRPFIEAIARLRPQSDILLGKPLPVASLNRFYDTPQTQFDPARQLQWLVDTPQRLNQYLELAKARGLNLRVNLEIDVGLHRGGFTGPDALRPVLTTIAANPNHLTFSGFMGYDAHVSALPSILANIEIRRVKARYADCIALLNSQFPQLARAPLTFNGAGSPTFRNYQNDTLLNDISVGSALLKPSHYDLPLLTDFEPCAYIASPLLKRHPSTGLPSLEWLSAPMTLWNANQADTLFIYGGNWLAEPVSPPGVTPATIYQSSNQEGYYAAKGVELAVGDFLFQRPSQSEAVLLQFGELLGIRGDRIEQRWPTLPPESPYIA</sequence>
<gene>
    <name evidence="2" type="ORF">JW498_09700</name>
</gene>
<comment type="caution">
    <text evidence="2">The sequence shown here is derived from an EMBL/GenBank/DDBJ whole genome shotgun (WGS) entry which is preliminary data.</text>
</comment>
<dbReference type="InterPro" id="IPR001608">
    <property type="entry name" value="Ala_racemase_N"/>
</dbReference>
<keyword evidence="3" id="KW-1185">Reference proteome</keyword>
<dbReference type="Gene3D" id="3.20.20.10">
    <property type="entry name" value="Alanine racemase"/>
    <property type="match status" value="1"/>
</dbReference>
<name>A0ABS2W7S0_9GAMM</name>
<dbReference type="SUPFAM" id="SSF51419">
    <property type="entry name" value="PLP-binding barrel"/>
    <property type="match status" value="1"/>
</dbReference>
<dbReference type="InterPro" id="IPR029066">
    <property type="entry name" value="PLP-binding_barrel"/>
</dbReference>
<organism evidence="2 3">
    <name type="scientific">Amphritea pacifica</name>
    <dbReference type="NCBI Taxonomy" id="2811233"/>
    <lineage>
        <taxon>Bacteria</taxon>
        <taxon>Pseudomonadati</taxon>
        <taxon>Pseudomonadota</taxon>
        <taxon>Gammaproteobacteria</taxon>
        <taxon>Oceanospirillales</taxon>
        <taxon>Oceanospirillaceae</taxon>
        <taxon>Amphritea</taxon>
    </lineage>
</organism>